<evidence type="ECO:0000313" key="1">
    <source>
        <dbReference type="EMBL" id="AUN98937.1"/>
    </source>
</evidence>
<dbReference type="Proteomes" id="UP000235584">
    <property type="component" value="Chromosome"/>
</dbReference>
<sequence length="68" mass="7263">MKNALMIALALTSMTAFAGTKINREQRKVAVESCKAEGKTKNDLKACVKEKLGQPSATQPASQQPATK</sequence>
<dbReference type="RefSeq" id="WP_102244228.1">
    <property type="nucleotide sequence ID" value="NZ_CP025704.1"/>
</dbReference>
<dbReference type="KEGG" id="bsto:C0V70_12665"/>
<reference evidence="1 2" key="1">
    <citation type="submission" date="2018-01" db="EMBL/GenBank/DDBJ databases">
        <title>Complete genome sequence of Bacteriovorax stolpii DSM12778.</title>
        <authorList>
            <person name="Tang B."/>
            <person name="Chang J."/>
        </authorList>
    </citation>
    <scope>NUCLEOTIDE SEQUENCE [LARGE SCALE GENOMIC DNA]</scope>
    <source>
        <strain evidence="1 2">DSM 12778</strain>
    </source>
</reference>
<accession>A0A2K9NTX3</accession>
<evidence type="ECO:0000313" key="2">
    <source>
        <dbReference type="Proteomes" id="UP000235584"/>
    </source>
</evidence>
<keyword evidence="2" id="KW-1185">Reference proteome</keyword>
<dbReference type="AlphaFoldDB" id="A0A2K9NTX3"/>
<dbReference type="EMBL" id="CP025704">
    <property type="protein sequence ID" value="AUN98937.1"/>
    <property type="molecule type" value="Genomic_DNA"/>
</dbReference>
<gene>
    <name evidence="1" type="ORF">C0V70_12665</name>
</gene>
<organism evidence="1 2">
    <name type="scientific">Bacteriovorax stolpii</name>
    <name type="common">Bdellovibrio stolpii</name>
    <dbReference type="NCBI Taxonomy" id="960"/>
    <lineage>
        <taxon>Bacteria</taxon>
        <taxon>Pseudomonadati</taxon>
        <taxon>Bdellovibrionota</taxon>
        <taxon>Bacteriovoracia</taxon>
        <taxon>Bacteriovoracales</taxon>
        <taxon>Bacteriovoracaceae</taxon>
        <taxon>Bacteriovorax</taxon>
    </lineage>
</organism>
<name>A0A2K9NTX3_BACTC</name>
<proteinExistence type="predicted"/>
<protein>
    <submittedName>
        <fullName evidence="1">Uncharacterized protein</fullName>
    </submittedName>
</protein>